<name>A0ABR7DZD3_9BACT</name>
<evidence type="ECO:0000259" key="8">
    <source>
        <dbReference type="SMART" id="SM00965"/>
    </source>
</evidence>
<keyword evidence="6" id="KW-1134">Transmembrane beta strand</keyword>
<evidence type="ECO:0000256" key="7">
    <source>
        <dbReference type="RuleBase" id="RU003357"/>
    </source>
</evidence>
<keyword evidence="10" id="KW-1185">Reference proteome</keyword>
<accession>A0ABR7DZD3</accession>
<keyword evidence="2" id="KW-0410">Iron transport</keyword>
<keyword evidence="3" id="KW-0408">Iron</keyword>
<sequence>MINFLCQTLFVPKKYKSNHLGRIMKLSTFLLLSCAFTGIAGNVSSQNARVTLNENNVAVSKILNSIESQTDYLFIYNKNNVNVSRTASVKAKEKTVDKVLSELFNGTNITYEMEGKHIVLSMKKNTSEINSTAQSQQTGKTVTGVIKDKSGLEVIGANIVEKGTTNGTITDVNGQFSLTVQPGAILQVSFIGYNTKEIKVGNESTLNVILEEDSQALDEVVVVGYGAQKKVNLTGAITTVKMEDVVGNRPVGNTAQALEGAIPGLQVSRNNGKPGTTINMNVRGATSINDDTNGAPLVLVDNVPMDIDLLDPNDIESVTTLKDAAASAIYGARAAFGVILITTKQGKKDTPMRVSYNNNFSFSTPATMPNKVDPYTTVQTYANMGLKRYYGGQDTEQWLGYLNEYRNGQHKDGYVYADGVRYNLAETDVIDDMMDNFGFQQQHNVSVTGGSSKATYRVSFGMVDEDGILVTDKDSYKRYNASAFVSMDANKWLTLQADFRYTDSKTSTAQSGTSEHGENAIWSFASSMPSMCPLGYGYATEDDDELLPYGTPSNLLRLASPKINRANNTRILGRVMVKPLEGLDIIGEYSFNRNWGSEKQFNEIYKYIAPVTGEKKDTYTNSKYQMKQFFETTNAINIFATYSKDIDDHSFSVMGGYNQENWYYESLKATREDPINQGLPSISQSTGTITSEDSFKEYALRSLFYRVNYSYKGRYLVEANGRYDGSSRFPKNDRFGFFPSFSAGWRISEESFMEDTKDWMNNLKLRASWGSIGNQNVDYYAYLPTIDAKNDYNWILPGTDKYVTTLGVPGLVSSSFTWETVNTLDIGVDLNLLNRLGIVFDWYQRDTKDMLTAAKPLPGVLGASAPKVNAADMRSKGWELAITWNDKIGKYIRYNIGLNLYDSRSKITKYSNDDNLLTYKDASDNNIEKMYYREGMEFGEIWGYTTDRFYTENDFVDGKLKDDVPVFLGQNRDNVKPGDILYKDFDGDGKISDGDNSENNPGDLRKIGNSTPRFQYGINAGISYKDFDLSLFFTGVGKRDLWVGDLWAPNGQFVTSVFDYQTDYWTEENTNAYYPRVYGEGGNNSYNSKRQTKYLEDGSYVRLKNLTVGYNLPADLCNKLYLQKLRIFFSGENLFTWHHLPEGYYPDSYSMIPGSNKVNANIEGDSKASGWSYPLMRQFSFGINVTF</sequence>
<dbReference type="Proteomes" id="UP000644010">
    <property type="component" value="Unassembled WGS sequence"/>
</dbReference>
<comment type="caution">
    <text evidence="9">The sequence shown here is derived from an EMBL/GenBank/DDBJ whole genome shotgun (WGS) entry which is preliminary data.</text>
</comment>
<gene>
    <name evidence="9" type="ORF">H8S77_04815</name>
</gene>
<dbReference type="InterPro" id="IPR037066">
    <property type="entry name" value="Plug_dom_sf"/>
</dbReference>
<proteinExistence type="inferred from homology"/>
<evidence type="ECO:0000256" key="6">
    <source>
        <dbReference type="PROSITE-ProRule" id="PRU01360"/>
    </source>
</evidence>
<dbReference type="InterPro" id="IPR008969">
    <property type="entry name" value="CarboxyPept-like_regulatory"/>
</dbReference>
<dbReference type="Pfam" id="PF00593">
    <property type="entry name" value="TonB_dep_Rec_b-barrel"/>
    <property type="match status" value="1"/>
</dbReference>
<dbReference type="InterPro" id="IPR012910">
    <property type="entry name" value="Plug_dom"/>
</dbReference>
<evidence type="ECO:0000313" key="10">
    <source>
        <dbReference type="Proteomes" id="UP000644010"/>
    </source>
</evidence>
<dbReference type="SUPFAM" id="SSF56935">
    <property type="entry name" value="Porins"/>
    <property type="match status" value="1"/>
</dbReference>
<dbReference type="NCBIfam" id="TIGR04056">
    <property type="entry name" value="OMP_RagA_SusC"/>
    <property type="match status" value="1"/>
</dbReference>
<keyword evidence="4 6" id="KW-0472">Membrane</keyword>
<dbReference type="EMBL" id="JACOOI010000003">
    <property type="protein sequence ID" value="MBC5642204.1"/>
    <property type="molecule type" value="Genomic_DNA"/>
</dbReference>
<dbReference type="Pfam" id="PF07660">
    <property type="entry name" value="STN"/>
    <property type="match status" value="1"/>
</dbReference>
<dbReference type="InterPro" id="IPR023997">
    <property type="entry name" value="TonB-dep_OMP_SusC/RagA_CS"/>
</dbReference>
<comment type="similarity">
    <text evidence="6 7">Belongs to the TonB-dependent receptor family.</text>
</comment>
<evidence type="ECO:0000256" key="4">
    <source>
        <dbReference type="ARBA" id="ARBA00023136"/>
    </source>
</evidence>
<comment type="subcellular location">
    <subcellularLocation>
        <location evidence="6">Cell outer membrane</location>
        <topology evidence="6">Multi-pass membrane protein</topology>
    </subcellularLocation>
</comment>
<dbReference type="InterPro" id="IPR039426">
    <property type="entry name" value="TonB-dep_rcpt-like"/>
</dbReference>
<keyword evidence="5 6" id="KW-0998">Cell outer membrane</keyword>
<dbReference type="Gene3D" id="2.60.40.1120">
    <property type="entry name" value="Carboxypeptidase-like, regulatory domain"/>
    <property type="match status" value="1"/>
</dbReference>
<dbReference type="PROSITE" id="PS52016">
    <property type="entry name" value="TONB_DEPENDENT_REC_3"/>
    <property type="match status" value="1"/>
</dbReference>
<organism evidence="9 10">
    <name type="scientific">Parabacteroides segnis</name>
    <dbReference type="NCBI Taxonomy" id="2763058"/>
    <lineage>
        <taxon>Bacteria</taxon>
        <taxon>Pseudomonadati</taxon>
        <taxon>Bacteroidota</taxon>
        <taxon>Bacteroidia</taxon>
        <taxon>Bacteroidales</taxon>
        <taxon>Tannerellaceae</taxon>
        <taxon>Parabacteroides</taxon>
    </lineage>
</organism>
<dbReference type="SUPFAM" id="SSF49464">
    <property type="entry name" value="Carboxypeptidase regulatory domain-like"/>
    <property type="match status" value="1"/>
</dbReference>
<dbReference type="Gene3D" id="2.170.130.10">
    <property type="entry name" value="TonB-dependent receptor, plug domain"/>
    <property type="match status" value="1"/>
</dbReference>
<keyword evidence="6" id="KW-0812">Transmembrane</keyword>
<evidence type="ECO:0000256" key="1">
    <source>
        <dbReference type="ARBA" id="ARBA00022448"/>
    </source>
</evidence>
<keyword evidence="7" id="KW-0798">TonB box</keyword>
<reference evidence="9 10" key="1">
    <citation type="submission" date="2020-08" db="EMBL/GenBank/DDBJ databases">
        <title>Genome public.</title>
        <authorList>
            <person name="Liu C."/>
            <person name="Sun Q."/>
        </authorList>
    </citation>
    <scope>NUCLEOTIDE SEQUENCE [LARGE SCALE GENOMIC DNA]</scope>
    <source>
        <strain evidence="9 10">BX2</strain>
    </source>
</reference>
<keyword evidence="1 6" id="KW-0813">Transport</keyword>
<dbReference type="InterPro" id="IPR023996">
    <property type="entry name" value="TonB-dep_OMP_SusC/RagA"/>
</dbReference>
<protein>
    <submittedName>
        <fullName evidence="9">TonB-dependent receptor</fullName>
    </submittedName>
</protein>
<evidence type="ECO:0000256" key="2">
    <source>
        <dbReference type="ARBA" id="ARBA00022496"/>
    </source>
</evidence>
<feature type="domain" description="Secretin/TonB short N-terminal" evidence="8">
    <location>
        <begin position="72"/>
        <end position="123"/>
    </location>
</feature>
<dbReference type="Pfam" id="PF13715">
    <property type="entry name" value="CarbopepD_reg_2"/>
    <property type="match status" value="1"/>
</dbReference>
<dbReference type="NCBIfam" id="TIGR04057">
    <property type="entry name" value="SusC_RagA_signa"/>
    <property type="match status" value="1"/>
</dbReference>
<dbReference type="Pfam" id="PF07715">
    <property type="entry name" value="Plug"/>
    <property type="match status" value="1"/>
</dbReference>
<dbReference type="InterPro" id="IPR000531">
    <property type="entry name" value="Beta-barrel_TonB"/>
</dbReference>
<evidence type="ECO:0000313" key="9">
    <source>
        <dbReference type="EMBL" id="MBC5642204.1"/>
    </source>
</evidence>
<dbReference type="SMART" id="SM00965">
    <property type="entry name" value="STN"/>
    <property type="match status" value="1"/>
</dbReference>
<evidence type="ECO:0000256" key="3">
    <source>
        <dbReference type="ARBA" id="ARBA00023004"/>
    </source>
</evidence>
<keyword evidence="9" id="KW-0675">Receptor</keyword>
<evidence type="ECO:0000256" key="5">
    <source>
        <dbReference type="ARBA" id="ARBA00023237"/>
    </source>
</evidence>
<keyword evidence="2" id="KW-0406">Ion transport</keyword>
<dbReference type="InterPro" id="IPR011662">
    <property type="entry name" value="Secretin/TonB_short_N"/>
</dbReference>